<gene>
    <name evidence="2" type="ORF">EVAR_63323_1</name>
</gene>
<dbReference type="EMBL" id="BGZK01001312">
    <property type="protein sequence ID" value="GBP76976.1"/>
    <property type="molecule type" value="Genomic_DNA"/>
</dbReference>
<feature type="compositionally biased region" description="Acidic residues" evidence="1">
    <location>
        <begin position="118"/>
        <end position="131"/>
    </location>
</feature>
<name>A0A4C1YL92_EUMVA</name>
<evidence type="ECO:0008006" key="4">
    <source>
        <dbReference type="Google" id="ProtNLM"/>
    </source>
</evidence>
<evidence type="ECO:0000313" key="3">
    <source>
        <dbReference type="Proteomes" id="UP000299102"/>
    </source>
</evidence>
<protein>
    <recommendedName>
        <fullName evidence="4">Nucleic-acid-binding protein from transposon X-element</fullName>
    </recommendedName>
</protein>
<proteinExistence type="predicted"/>
<evidence type="ECO:0000313" key="2">
    <source>
        <dbReference type="EMBL" id="GBP76976.1"/>
    </source>
</evidence>
<sequence length="473" mass="53099">MSTTGLRSFVRQLTRHHDPLSAGSRRALRPLLHRDRRYCASPHSDFVHLTHDSAHSSRLKAFLTERGHFDLLRNFEVNCLFPASSEPPDAASDSDMEVKLNLPKELTKRSAASRPSEDSDFEWSEDSDEYSDFTPVHRRKTPCVKPETALFLAQETDGSSYFRIKSKKAKKTPATTTAAPANVTSLLSQASTIWRKTSQPSAASQLETGEKPKKAAVTAKSNERDKAAVLPHFLPSLGRVTQSRHLYSFGRRVGGLKVQTATTADFKKLQNLPLKGKYAFHTYSLKNERELWIVLRDVLKEFSVEKDQEDLLAQNLPIQFVRRISNQNQIKVELPHKLTIPGRCHNCQLHGHSSKNSFNQTSCVKCLGNHGTAQYTRNKDTDGRPVCVLWKGSHPANYLGFSRAHKQAPLPRKKTPPTAETATRRAPMLHFNTKLCSCNGGRPQRPACIHSKQLTTADNLKHLMSIISIIDTK</sequence>
<organism evidence="2 3">
    <name type="scientific">Eumeta variegata</name>
    <name type="common">Bagworm moth</name>
    <name type="synonym">Eumeta japonica</name>
    <dbReference type="NCBI Taxonomy" id="151549"/>
    <lineage>
        <taxon>Eukaryota</taxon>
        <taxon>Metazoa</taxon>
        <taxon>Ecdysozoa</taxon>
        <taxon>Arthropoda</taxon>
        <taxon>Hexapoda</taxon>
        <taxon>Insecta</taxon>
        <taxon>Pterygota</taxon>
        <taxon>Neoptera</taxon>
        <taxon>Endopterygota</taxon>
        <taxon>Lepidoptera</taxon>
        <taxon>Glossata</taxon>
        <taxon>Ditrysia</taxon>
        <taxon>Tineoidea</taxon>
        <taxon>Psychidae</taxon>
        <taxon>Oiketicinae</taxon>
        <taxon>Eumeta</taxon>
    </lineage>
</organism>
<reference evidence="2 3" key="1">
    <citation type="journal article" date="2019" name="Commun. Biol.">
        <title>The bagworm genome reveals a unique fibroin gene that provides high tensile strength.</title>
        <authorList>
            <person name="Kono N."/>
            <person name="Nakamura H."/>
            <person name="Ohtoshi R."/>
            <person name="Tomita M."/>
            <person name="Numata K."/>
            <person name="Arakawa K."/>
        </authorList>
    </citation>
    <scope>NUCLEOTIDE SEQUENCE [LARGE SCALE GENOMIC DNA]</scope>
</reference>
<dbReference type="Proteomes" id="UP000299102">
    <property type="component" value="Unassembled WGS sequence"/>
</dbReference>
<dbReference type="OrthoDB" id="8123886at2759"/>
<keyword evidence="3" id="KW-1185">Reference proteome</keyword>
<feature type="region of interest" description="Disordered" evidence="1">
    <location>
        <begin position="107"/>
        <end position="138"/>
    </location>
</feature>
<evidence type="ECO:0000256" key="1">
    <source>
        <dbReference type="SAM" id="MobiDB-lite"/>
    </source>
</evidence>
<comment type="caution">
    <text evidence="2">The sequence shown here is derived from an EMBL/GenBank/DDBJ whole genome shotgun (WGS) entry which is preliminary data.</text>
</comment>
<dbReference type="AlphaFoldDB" id="A0A4C1YL92"/>
<accession>A0A4C1YL92</accession>